<dbReference type="KEGG" id="ehl:EHLA_1109"/>
<feature type="domain" description="DDH" evidence="1">
    <location>
        <begin position="28"/>
        <end position="167"/>
    </location>
</feature>
<organism evidence="3 4">
    <name type="scientific">Anaerobutyricum hallii</name>
    <dbReference type="NCBI Taxonomy" id="39488"/>
    <lineage>
        <taxon>Bacteria</taxon>
        <taxon>Bacillati</taxon>
        <taxon>Bacillota</taxon>
        <taxon>Clostridia</taxon>
        <taxon>Lachnospirales</taxon>
        <taxon>Lachnospiraceae</taxon>
        <taxon>Anaerobutyricum</taxon>
    </lineage>
</organism>
<dbReference type="AlphaFoldDB" id="A0A285PQG2"/>
<dbReference type="PANTHER" id="PTHR47618">
    <property type="entry name" value="BIFUNCTIONAL OLIGORIBONUCLEASE AND PAP PHOSPHATASE NRNA"/>
    <property type="match status" value="1"/>
</dbReference>
<dbReference type="RefSeq" id="WP_242970675.1">
    <property type="nucleotide sequence ID" value="NZ_LT907978.1"/>
</dbReference>
<proteinExistence type="predicted"/>
<evidence type="ECO:0000313" key="3">
    <source>
        <dbReference type="EMBL" id="SOB71841.1"/>
    </source>
</evidence>
<reference evidence="4" key="1">
    <citation type="submission" date="2017-09" db="EMBL/GenBank/DDBJ databases">
        <authorList>
            <person name="Shetty A S."/>
        </authorList>
    </citation>
    <scope>NUCLEOTIDE SEQUENCE [LARGE SCALE GENOMIC DNA]</scope>
</reference>
<dbReference type="InterPro" id="IPR051319">
    <property type="entry name" value="Oligoribo/pAp-PDE_c-di-AMP_PDE"/>
</dbReference>
<protein>
    <submittedName>
        <fullName evidence="3">DHHA1 domain</fullName>
    </submittedName>
</protein>
<accession>A0A285PQG2</accession>
<evidence type="ECO:0000313" key="4">
    <source>
        <dbReference type="Proteomes" id="UP000217549"/>
    </source>
</evidence>
<dbReference type="SUPFAM" id="SSF64182">
    <property type="entry name" value="DHH phosphoesterases"/>
    <property type="match status" value="1"/>
</dbReference>
<dbReference type="InterPro" id="IPR038763">
    <property type="entry name" value="DHH_sf"/>
</dbReference>
<dbReference type="PANTHER" id="PTHR47618:SF1">
    <property type="entry name" value="BIFUNCTIONAL OLIGORIBONUCLEASE AND PAP PHOSPHATASE NRNA"/>
    <property type="match status" value="1"/>
</dbReference>
<keyword evidence="4" id="KW-1185">Reference proteome</keyword>
<evidence type="ECO:0000259" key="2">
    <source>
        <dbReference type="Pfam" id="PF02272"/>
    </source>
</evidence>
<dbReference type="Gene3D" id="3.10.310.30">
    <property type="match status" value="1"/>
</dbReference>
<name>A0A285PQG2_9FIRM</name>
<dbReference type="Pfam" id="PF02272">
    <property type="entry name" value="DHHA1"/>
    <property type="match status" value="1"/>
</dbReference>
<feature type="domain" description="DHHA1" evidence="2">
    <location>
        <begin position="243"/>
        <end position="312"/>
    </location>
</feature>
<evidence type="ECO:0000259" key="1">
    <source>
        <dbReference type="Pfam" id="PF01368"/>
    </source>
</evidence>
<gene>
    <name evidence="3" type="ORF">EHLA_1109</name>
</gene>
<dbReference type="Proteomes" id="UP000217549">
    <property type="component" value="Chromosome I"/>
</dbReference>
<sequence>MSTDKRENMTFAERKKEFELQIQNAETIAISGHMNPDGDCIGSCLGLYTYIVEQYPEKQVTLLLEPVQEKFSFLKYADQITQKKESTEPYDLFFSLDCSDTERLHEFKKYFEEAKYKICVDHHFTNQGFGDLQFIVPDASSTCEVLFSMFDWEKISLACAQDLYMGIVHDTGVFKHTNTTRKTMETAGALLEKGIHSEDIIDRTFYKKSYVQNQILGRALMESIVLLHGKVIFSIIRKRDFDFYGINSSDLDGIIDQLRVTEGIECAILLYEKEDGNFKVSMRSNDAVDVSAIAQIFGGGGHIKAAGCTVHGQPRDIVMNITHMVEHQLNESGEKQESIYDKRNS</sequence>
<dbReference type="Pfam" id="PF01368">
    <property type="entry name" value="DHH"/>
    <property type="match status" value="1"/>
</dbReference>
<dbReference type="EMBL" id="LT907978">
    <property type="protein sequence ID" value="SOB71841.1"/>
    <property type="molecule type" value="Genomic_DNA"/>
</dbReference>
<dbReference type="Gene3D" id="3.90.1640.10">
    <property type="entry name" value="inorganic pyrophosphatase (n-terminal core)"/>
    <property type="match status" value="1"/>
</dbReference>
<dbReference type="STRING" id="39488.ERS852450_02234"/>
<dbReference type="InterPro" id="IPR003156">
    <property type="entry name" value="DHHA1_dom"/>
</dbReference>
<dbReference type="InterPro" id="IPR001667">
    <property type="entry name" value="DDH_dom"/>
</dbReference>
<dbReference type="GO" id="GO:0003676">
    <property type="term" value="F:nucleic acid binding"/>
    <property type="evidence" value="ECO:0007669"/>
    <property type="project" value="InterPro"/>
</dbReference>